<protein>
    <submittedName>
        <fullName evidence="1">Uncharacterized protein</fullName>
    </submittedName>
</protein>
<gene>
    <name evidence="1" type="ORF">ONZ43_g5427</name>
</gene>
<organism evidence="1 2">
    <name type="scientific">Nemania bipapillata</name>
    <dbReference type="NCBI Taxonomy" id="110536"/>
    <lineage>
        <taxon>Eukaryota</taxon>
        <taxon>Fungi</taxon>
        <taxon>Dikarya</taxon>
        <taxon>Ascomycota</taxon>
        <taxon>Pezizomycotina</taxon>
        <taxon>Sordariomycetes</taxon>
        <taxon>Xylariomycetidae</taxon>
        <taxon>Xylariales</taxon>
        <taxon>Xylariaceae</taxon>
        <taxon>Nemania</taxon>
    </lineage>
</organism>
<accession>A0ACC2IAX3</accession>
<reference evidence="1" key="1">
    <citation type="submission" date="2022-11" db="EMBL/GenBank/DDBJ databases">
        <title>Genome Sequence of Nemania bipapillata.</title>
        <authorList>
            <person name="Buettner E."/>
        </authorList>
    </citation>
    <scope>NUCLEOTIDE SEQUENCE</scope>
    <source>
        <strain evidence="1">CP14</strain>
    </source>
</reference>
<sequence length="78" mass="8153">MASSKPTVMFSPGAFHPPSVFDTVRGVLSSRGFGAEAAALPTVGTTDETMAIHHDCENLHSILTKLVDEGKEIVLTAG</sequence>
<evidence type="ECO:0000313" key="2">
    <source>
        <dbReference type="Proteomes" id="UP001153334"/>
    </source>
</evidence>
<evidence type="ECO:0000313" key="1">
    <source>
        <dbReference type="EMBL" id="KAJ8112288.1"/>
    </source>
</evidence>
<proteinExistence type="predicted"/>
<keyword evidence="2" id="KW-1185">Reference proteome</keyword>
<name>A0ACC2IAX3_9PEZI</name>
<dbReference type="Proteomes" id="UP001153334">
    <property type="component" value="Unassembled WGS sequence"/>
</dbReference>
<dbReference type="EMBL" id="JAPESX010001676">
    <property type="protein sequence ID" value="KAJ8112288.1"/>
    <property type="molecule type" value="Genomic_DNA"/>
</dbReference>
<comment type="caution">
    <text evidence="1">The sequence shown here is derived from an EMBL/GenBank/DDBJ whole genome shotgun (WGS) entry which is preliminary data.</text>
</comment>